<comment type="caution">
    <text evidence="2">The sequence shown here is derived from an EMBL/GenBank/DDBJ whole genome shotgun (WGS) entry which is preliminary data.</text>
</comment>
<name>A0ABR2FBF5_9ROSI</name>
<accession>A0ABR2FBF5</accession>
<feature type="region of interest" description="Disordered" evidence="1">
    <location>
        <begin position="175"/>
        <end position="198"/>
    </location>
</feature>
<sequence length="254" mass="26704">MMASGRKVRKAPRGKNMEGSVAVVSQNNLVGAGKFAVLSQLEADVDGAEGMIDLPTLSAMGPEINARSLETDGQQRSVILNADSLVTSERLEGEEQTLLQGSSSIGMDSIAYEHGSVGAIKVVSSEMVVPVRVSLDPKSHVAVRVVEPGKELGPLPRSGRRTSTGVGLSQLKPALQLPTGKGGEKKGDHGRLTSSGRGSSKIRLGEWIDGLDAALVVNGRDKSSSAKTEDGLNKEAESTVQWHKNIVFLIKSGQ</sequence>
<dbReference type="EMBL" id="JBBPBM010000007">
    <property type="protein sequence ID" value="KAK8575672.1"/>
    <property type="molecule type" value="Genomic_DNA"/>
</dbReference>
<evidence type="ECO:0000313" key="2">
    <source>
        <dbReference type="EMBL" id="KAK8575672.1"/>
    </source>
</evidence>
<reference evidence="2 3" key="1">
    <citation type="journal article" date="2024" name="G3 (Bethesda)">
        <title>Genome assembly of Hibiscus sabdariffa L. provides insights into metabolisms of medicinal natural products.</title>
        <authorList>
            <person name="Kim T."/>
        </authorList>
    </citation>
    <scope>NUCLEOTIDE SEQUENCE [LARGE SCALE GENOMIC DNA]</scope>
    <source>
        <strain evidence="2">TK-2024</strain>
        <tissue evidence="2">Old leaves</tissue>
    </source>
</reference>
<evidence type="ECO:0000256" key="1">
    <source>
        <dbReference type="SAM" id="MobiDB-lite"/>
    </source>
</evidence>
<keyword evidence="3" id="KW-1185">Reference proteome</keyword>
<dbReference type="Proteomes" id="UP001472677">
    <property type="component" value="Unassembled WGS sequence"/>
</dbReference>
<organism evidence="2 3">
    <name type="scientific">Hibiscus sabdariffa</name>
    <name type="common">roselle</name>
    <dbReference type="NCBI Taxonomy" id="183260"/>
    <lineage>
        <taxon>Eukaryota</taxon>
        <taxon>Viridiplantae</taxon>
        <taxon>Streptophyta</taxon>
        <taxon>Embryophyta</taxon>
        <taxon>Tracheophyta</taxon>
        <taxon>Spermatophyta</taxon>
        <taxon>Magnoliopsida</taxon>
        <taxon>eudicotyledons</taxon>
        <taxon>Gunneridae</taxon>
        <taxon>Pentapetalae</taxon>
        <taxon>rosids</taxon>
        <taxon>malvids</taxon>
        <taxon>Malvales</taxon>
        <taxon>Malvaceae</taxon>
        <taxon>Malvoideae</taxon>
        <taxon>Hibiscus</taxon>
    </lineage>
</organism>
<proteinExistence type="predicted"/>
<protein>
    <submittedName>
        <fullName evidence="2">Uncharacterized protein</fullName>
    </submittedName>
</protein>
<feature type="compositionally biased region" description="Basic and acidic residues" evidence="1">
    <location>
        <begin position="182"/>
        <end position="191"/>
    </location>
</feature>
<gene>
    <name evidence="2" type="ORF">V6N12_063339</name>
</gene>
<evidence type="ECO:0000313" key="3">
    <source>
        <dbReference type="Proteomes" id="UP001472677"/>
    </source>
</evidence>